<dbReference type="EC" id="2.1.1.148" evidence="1"/>
<feature type="binding site" evidence="1">
    <location>
        <position position="187"/>
    </location>
    <ligand>
        <name>FAD</name>
        <dbReference type="ChEBI" id="CHEBI:57692"/>
        <note>ligand shared between neighboring subunits</note>
    </ligand>
</feature>
<dbReference type="NCBIfam" id="TIGR02170">
    <property type="entry name" value="thyX"/>
    <property type="match status" value="1"/>
</dbReference>
<keyword evidence="1" id="KW-0545">Nucleotide biosynthesis</keyword>
<accession>A0A1V4I5L9</accession>
<sequence>MKVELIEYTPNPEKVIAMAAKLCYSPVGVDEIEKNLTDEKIEKFLNMLIGIGHESPIEHINFTFAVEGISRSCSHQIVRHRIASYSQQSQRYVKLDQFEYIIPPEIQCIPEAKEKFIQAMENDQKVYDDLVKVLSQKHYDNFIKEGKTEKEAKLLSQKKAIEDARYVFPNACETKMVFTMNARSLFNFFKHRCCQRAQWEIRELSIEMLRKVRQVAPVIFKNIGPNCINGSCPEGNMTCGKIKEVREIFKNI</sequence>
<dbReference type="PANTHER" id="PTHR34934:SF1">
    <property type="entry name" value="FLAVIN-DEPENDENT THYMIDYLATE SYNTHASE"/>
    <property type="match status" value="1"/>
</dbReference>
<feature type="binding site" evidence="1">
    <location>
        <position position="55"/>
    </location>
    <ligand>
        <name>FAD</name>
        <dbReference type="ChEBI" id="CHEBI:57692"/>
        <note>ligand shared between neighboring subunits</note>
    </ligand>
</feature>
<comment type="cofactor">
    <cofactor evidence="1">
        <name>FAD</name>
        <dbReference type="ChEBI" id="CHEBI:57692"/>
    </cofactor>
    <text evidence="1">Binds 4 FAD per tetramer. Each FAD binding site is formed by three monomers.</text>
</comment>
<comment type="pathway">
    <text evidence="1">Pyrimidine metabolism; dTTP biosynthesis.</text>
</comment>
<dbReference type="OrthoDB" id="9780625at2"/>
<feature type="binding site" evidence="1">
    <location>
        <position position="87"/>
    </location>
    <ligand>
        <name>FAD</name>
        <dbReference type="ChEBI" id="CHEBI:57692"/>
        <note>ligand shared between neighboring subunits</note>
    </ligand>
</feature>
<dbReference type="SUPFAM" id="SSF69796">
    <property type="entry name" value="Thymidylate synthase-complementing protein Thy1"/>
    <property type="match status" value="1"/>
</dbReference>
<organism evidence="2 3">
    <name type="scientific">Alkalithermobacter paradoxus</name>
    <dbReference type="NCBI Taxonomy" id="29349"/>
    <lineage>
        <taxon>Bacteria</taxon>
        <taxon>Bacillati</taxon>
        <taxon>Bacillota</taxon>
        <taxon>Clostridia</taxon>
        <taxon>Peptostreptococcales</taxon>
        <taxon>Tepidibacteraceae</taxon>
        <taxon>Alkalithermobacter</taxon>
    </lineage>
</organism>
<evidence type="ECO:0000313" key="2">
    <source>
        <dbReference type="EMBL" id="OPJ54915.1"/>
    </source>
</evidence>
<feature type="active site" description="Involved in ionization of N3 of dUMP, leading to its activation" evidence="1">
    <location>
        <position position="192"/>
    </location>
</feature>
<dbReference type="Gene3D" id="3.30.1360.170">
    <property type="match status" value="1"/>
</dbReference>
<feature type="binding site" evidence="1">
    <location>
        <begin position="181"/>
        <end position="183"/>
    </location>
    <ligand>
        <name>FAD</name>
        <dbReference type="ChEBI" id="CHEBI:57692"/>
        <note>ligand shared between neighboring subunits</note>
    </ligand>
</feature>
<dbReference type="GO" id="GO:0004799">
    <property type="term" value="F:thymidylate synthase activity"/>
    <property type="evidence" value="ECO:0007669"/>
    <property type="project" value="TreeGrafter"/>
</dbReference>
<dbReference type="HAMAP" id="MF_01408">
    <property type="entry name" value="ThyX"/>
    <property type="match status" value="1"/>
</dbReference>
<keyword evidence="1 2" id="KW-0808">Transferase</keyword>
<feature type="binding site" evidence="1">
    <location>
        <position position="192"/>
    </location>
    <ligand>
        <name>dUMP</name>
        <dbReference type="ChEBI" id="CHEBI:246422"/>
        <note>ligand shared between dimeric partners</note>
    </ligand>
</feature>
<dbReference type="UniPathway" id="UPA00575"/>
<dbReference type="PANTHER" id="PTHR34934">
    <property type="entry name" value="FLAVIN-DEPENDENT THYMIDYLATE SYNTHASE"/>
    <property type="match status" value="1"/>
</dbReference>
<feature type="binding site" description="in other chain" evidence="1">
    <location>
        <begin position="87"/>
        <end position="91"/>
    </location>
    <ligand>
        <name>dUMP</name>
        <dbReference type="ChEBI" id="CHEBI:246422"/>
        <note>ligand shared between dimeric partners</note>
    </ligand>
</feature>
<comment type="subunit">
    <text evidence="1">Homotetramer.</text>
</comment>
<dbReference type="GO" id="GO:0006231">
    <property type="term" value="P:dTMP biosynthetic process"/>
    <property type="evidence" value="ECO:0007669"/>
    <property type="project" value="UniProtKB-UniRule"/>
</dbReference>
<dbReference type="GO" id="GO:0006235">
    <property type="term" value="P:dTTP biosynthetic process"/>
    <property type="evidence" value="ECO:0007669"/>
    <property type="project" value="UniProtKB-UniRule"/>
</dbReference>
<dbReference type="InterPro" id="IPR036098">
    <property type="entry name" value="Thymidylate_synthase_ThyX_sf"/>
</dbReference>
<comment type="catalytic activity">
    <reaction evidence="1">
        <text>dUMP + (6R)-5,10-methylene-5,6,7,8-tetrahydrofolate + NADPH + H(+) = dTMP + (6S)-5,6,7,8-tetrahydrofolate + NADP(+)</text>
        <dbReference type="Rhea" id="RHEA:29043"/>
        <dbReference type="ChEBI" id="CHEBI:15378"/>
        <dbReference type="ChEBI" id="CHEBI:15636"/>
        <dbReference type="ChEBI" id="CHEBI:57453"/>
        <dbReference type="ChEBI" id="CHEBI:57783"/>
        <dbReference type="ChEBI" id="CHEBI:58349"/>
        <dbReference type="ChEBI" id="CHEBI:63528"/>
        <dbReference type="ChEBI" id="CHEBI:246422"/>
        <dbReference type="EC" id="2.1.1.148"/>
    </reaction>
</comment>
<keyword evidence="1 2" id="KW-0489">Methyltransferase</keyword>
<protein>
    <recommendedName>
        <fullName evidence="1">Flavin-dependent thymidylate synthase</fullName>
        <shortName evidence="1">FDTS</shortName>
        <ecNumber evidence="1">2.1.1.148</ecNumber>
    </recommendedName>
    <alternativeName>
        <fullName evidence="1">FAD-dependent thymidylate synthase</fullName>
    </alternativeName>
    <alternativeName>
        <fullName evidence="1">Thymidylate synthase ThyX</fullName>
        <shortName evidence="1">TS</shortName>
        <shortName evidence="1">TSase</shortName>
    </alternativeName>
</protein>
<dbReference type="AlphaFoldDB" id="A0A1V4I5L9"/>
<dbReference type="GO" id="GO:0070402">
    <property type="term" value="F:NADPH binding"/>
    <property type="evidence" value="ECO:0007669"/>
    <property type="project" value="TreeGrafter"/>
</dbReference>
<proteinExistence type="inferred from homology"/>
<dbReference type="InterPro" id="IPR003669">
    <property type="entry name" value="Thymidylate_synthase_ThyX"/>
</dbReference>
<dbReference type="GO" id="GO:0032259">
    <property type="term" value="P:methylation"/>
    <property type="evidence" value="ECO:0007669"/>
    <property type="project" value="UniProtKB-KW"/>
</dbReference>
<dbReference type="PROSITE" id="PS51331">
    <property type="entry name" value="THYX"/>
    <property type="match status" value="1"/>
</dbReference>
<evidence type="ECO:0000256" key="1">
    <source>
        <dbReference type="HAMAP-Rule" id="MF_01408"/>
    </source>
</evidence>
<evidence type="ECO:0000313" key="3">
    <source>
        <dbReference type="Proteomes" id="UP000190140"/>
    </source>
</evidence>
<comment type="similarity">
    <text evidence="1">Belongs to the thymidylate synthase ThyX family.</text>
</comment>
<keyword evidence="1" id="KW-0285">Flavoprotein</keyword>
<dbReference type="RefSeq" id="WP_079413400.1">
    <property type="nucleotide sequence ID" value="NZ_MZGW01000010.1"/>
</dbReference>
<feature type="binding site" evidence="1">
    <location>
        <begin position="79"/>
        <end position="81"/>
    </location>
    <ligand>
        <name>FAD</name>
        <dbReference type="ChEBI" id="CHEBI:57692"/>
        <note>ligand shared between neighboring subunits</note>
    </ligand>
</feature>
<reference evidence="2 3" key="1">
    <citation type="submission" date="2017-03" db="EMBL/GenBank/DDBJ databases">
        <title>Genome sequence of Clostridium thermoalcaliphilum DSM 7309.</title>
        <authorList>
            <person name="Poehlein A."/>
            <person name="Daniel R."/>
        </authorList>
    </citation>
    <scope>NUCLEOTIDE SEQUENCE [LARGE SCALE GENOMIC DNA]</scope>
    <source>
        <strain evidence="2 3">DSM 7309</strain>
    </source>
</reference>
<dbReference type="CDD" id="cd20175">
    <property type="entry name" value="ThyX"/>
    <property type="match status" value="1"/>
</dbReference>
<dbReference type="STRING" id="29349.CLOTH_18800"/>
<name>A0A1V4I5L9_9FIRM</name>
<keyword evidence="3" id="KW-1185">Reference proteome</keyword>
<feature type="binding site" description="in other chain" evidence="1">
    <location>
        <position position="165"/>
    </location>
    <ligand>
        <name>dUMP</name>
        <dbReference type="ChEBI" id="CHEBI:246422"/>
        <note>ligand shared between dimeric partners</note>
    </ligand>
</feature>
<dbReference type="GO" id="GO:0050797">
    <property type="term" value="F:thymidylate synthase (FAD) activity"/>
    <property type="evidence" value="ECO:0007669"/>
    <property type="project" value="UniProtKB-UniRule"/>
</dbReference>
<feature type="binding site" evidence="1">
    <location>
        <begin position="76"/>
        <end position="79"/>
    </location>
    <ligand>
        <name>dUMP</name>
        <dbReference type="ChEBI" id="CHEBI:246422"/>
        <note>ligand shared between dimeric partners</note>
    </ligand>
</feature>
<comment type="caution">
    <text evidence="2">The sequence shown here is derived from an EMBL/GenBank/DDBJ whole genome shotgun (WGS) entry which is preliminary data.</text>
</comment>
<comment type="function">
    <text evidence="1">Catalyzes the reductive methylation of 2'-deoxyuridine-5'-monophosphate (dUMP) to 2'-deoxythymidine-5'-monophosphate (dTMP) while utilizing 5,10-methylenetetrahydrofolate (mTHF) as the methyl donor, and NADPH and FADH(2) as the reductant.</text>
</comment>
<dbReference type="Pfam" id="PF02511">
    <property type="entry name" value="Thy1"/>
    <property type="match status" value="1"/>
</dbReference>
<gene>
    <name evidence="1 2" type="primary">thyX</name>
    <name evidence="2" type="ORF">CLOTH_18800</name>
</gene>
<dbReference type="EMBL" id="MZGW01000010">
    <property type="protein sequence ID" value="OPJ54915.1"/>
    <property type="molecule type" value="Genomic_DNA"/>
</dbReference>
<keyword evidence="1" id="KW-0274">FAD</keyword>
<keyword evidence="1" id="KW-0521">NADP</keyword>
<dbReference type="GO" id="GO:0050660">
    <property type="term" value="F:flavin adenine dinucleotide binding"/>
    <property type="evidence" value="ECO:0007669"/>
    <property type="project" value="UniProtKB-UniRule"/>
</dbReference>
<dbReference type="Proteomes" id="UP000190140">
    <property type="component" value="Unassembled WGS sequence"/>
</dbReference>